<proteinExistence type="predicted"/>
<evidence type="ECO:0000313" key="3">
    <source>
        <dbReference type="Proteomes" id="UP000554342"/>
    </source>
</evidence>
<dbReference type="Pfam" id="PF07077">
    <property type="entry name" value="DUF1345"/>
    <property type="match status" value="1"/>
</dbReference>
<keyword evidence="3" id="KW-1185">Reference proteome</keyword>
<gene>
    <name evidence="2" type="ORF">FHR23_000370</name>
</gene>
<sequence>MHRQRKSLGNWLAPPRFVLFCVLAVVAIPLAISRSSWSTGTMIGFDIAVFAFLVSYAPLVHKADSVDMRDLARRNDANRAILLGITSVSVLAVLASVTTELSGKGRPDVAILVLVLATLILAWIFGNFVYALHYAHLFYVQTDKNGDSGGLDFPDTPEPRYWDFIYFAFTLGMTFQTSDTGICTTRLRRIVTLHSMAAFVFNLGVIAFTINVLGGS</sequence>
<keyword evidence="1" id="KW-0812">Transmembrane</keyword>
<dbReference type="InterPro" id="IPR009781">
    <property type="entry name" value="DUF1345"/>
</dbReference>
<name>A0A840YUZ9_9SPHN</name>
<dbReference type="Proteomes" id="UP000554342">
    <property type="component" value="Unassembled WGS sequence"/>
</dbReference>
<feature type="transmembrane region" description="Helical" evidence="1">
    <location>
        <begin position="80"/>
        <end position="97"/>
    </location>
</feature>
<feature type="transmembrane region" description="Helical" evidence="1">
    <location>
        <begin position="43"/>
        <end position="60"/>
    </location>
</feature>
<organism evidence="2 3">
    <name type="scientific">Stakelama sediminis</name>
    <dbReference type="NCBI Taxonomy" id="463200"/>
    <lineage>
        <taxon>Bacteria</taxon>
        <taxon>Pseudomonadati</taxon>
        <taxon>Pseudomonadota</taxon>
        <taxon>Alphaproteobacteria</taxon>
        <taxon>Sphingomonadales</taxon>
        <taxon>Sphingomonadaceae</taxon>
        <taxon>Stakelama</taxon>
    </lineage>
</organism>
<dbReference type="AlphaFoldDB" id="A0A840YUZ9"/>
<protein>
    <submittedName>
        <fullName evidence="2">Putative membrane protein</fullName>
    </submittedName>
</protein>
<accession>A0A840YUZ9</accession>
<feature type="transmembrane region" description="Helical" evidence="1">
    <location>
        <begin position="109"/>
        <end position="132"/>
    </location>
</feature>
<feature type="transmembrane region" description="Helical" evidence="1">
    <location>
        <begin position="196"/>
        <end position="214"/>
    </location>
</feature>
<keyword evidence="1" id="KW-0472">Membrane</keyword>
<keyword evidence="1" id="KW-1133">Transmembrane helix</keyword>
<reference evidence="2 3" key="1">
    <citation type="submission" date="2020-08" db="EMBL/GenBank/DDBJ databases">
        <title>Genomic Encyclopedia of Type Strains, Phase IV (KMG-IV): sequencing the most valuable type-strain genomes for metagenomic binning, comparative biology and taxonomic classification.</title>
        <authorList>
            <person name="Goeker M."/>
        </authorList>
    </citation>
    <scope>NUCLEOTIDE SEQUENCE [LARGE SCALE GENOMIC DNA]</scope>
    <source>
        <strain evidence="2 3">DSM 27203</strain>
    </source>
</reference>
<evidence type="ECO:0000256" key="1">
    <source>
        <dbReference type="SAM" id="Phobius"/>
    </source>
</evidence>
<evidence type="ECO:0000313" key="2">
    <source>
        <dbReference type="EMBL" id="MBB5717463.1"/>
    </source>
</evidence>
<comment type="caution">
    <text evidence="2">The sequence shown here is derived from an EMBL/GenBank/DDBJ whole genome shotgun (WGS) entry which is preliminary data.</text>
</comment>
<dbReference type="EMBL" id="JACIJI010000001">
    <property type="protein sequence ID" value="MBB5717463.1"/>
    <property type="molecule type" value="Genomic_DNA"/>
</dbReference>
<dbReference type="RefSeq" id="WP_343042939.1">
    <property type="nucleotide sequence ID" value="NZ_BAABIF010000004.1"/>
</dbReference>